<dbReference type="AlphaFoldDB" id="A0AAE6UKX9"/>
<dbReference type="EMBL" id="CP033455">
    <property type="protein sequence ID" value="QGR03688.1"/>
    <property type="molecule type" value="Genomic_DNA"/>
</dbReference>
<dbReference type="Proteomes" id="UP000422822">
    <property type="component" value="Chromosome"/>
</dbReference>
<evidence type="ECO:0000313" key="2">
    <source>
        <dbReference type="EMBL" id="QGR03688.1"/>
    </source>
</evidence>
<accession>A0AAE6UKX9</accession>
<keyword evidence="1" id="KW-1133">Transmembrane helix</keyword>
<evidence type="ECO:0000256" key="1">
    <source>
        <dbReference type="SAM" id="Phobius"/>
    </source>
</evidence>
<name>A0AAE6UKX9_EHRRU</name>
<feature type="transmembrane region" description="Helical" evidence="1">
    <location>
        <begin position="24"/>
        <end position="48"/>
    </location>
</feature>
<sequence length="285" mass="31713">MGIAYAQVGSGICKKGYIMEWNEYVIMGVIVLSIIIIALLLCIFKCIYKALSHKRQISDKSDISSCVGVAWDKKVDSDIQYLIAGLPYTTLDAQLSEEGQINPLADVPESEKVGSEIEHLPEGVPSTQLNSIVGMPVLDGYDKSLCKIRGMKLRFSINAYLLTSMRSALLSLCSKSKLEGTDTLQEIVSSLKLLSVKLNNWRWHLELDSKLAIEPLLNFEHSFYYETRALVNKAYHTVSRDNDNTHMFKTCLNLLSTIDKRCADMDQQIVAVIKGLQGPSSGISQ</sequence>
<proteinExistence type="predicted"/>
<evidence type="ECO:0000313" key="3">
    <source>
        <dbReference type="Proteomes" id="UP000422822"/>
    </source>
</evidence>
<keyword evidence="3" id="KW-1185">Reference proteome</keyword>
<reference evidence="2 3" key="1">
    <citation type="submission" date="2018-10" db="EMBL/GenBank/DDBJ databases">
        <title>Propagation and draft genome sequences of three atypical Erhlichia ruminantium isolates.</title>
        <authorList>
            <person name="Liebenberg J."/>
            <person name="Steyn H."/>
            <person name="Josemans A."/>
            <person name="Zweygarth E."/>
        </authorList>
    </citation>
    <scope>NUCLEOTIDE SEQUENCE [LARGE SCALE GENOMIC DNA]</scope>
    <source>
        <strain evidence="2 3">Omatjenne</strain>
    </source>
</reference>
<protein>
    <submittedName>
        <fullName evidence="2">Uncharacterized protein</fullName>
    </submittedName>
</protein>
<keyword evidence="1" id="KW-0472">Membrane</keyword>
<organism evidence="2 3">
    <name type="scientific">Ehrlichia ruminantium</name>
    <name type="common">heartwater rickettsia</name>
    <name type="synonym">Cowdria ruminantium</name>
    <dbReference type="NCBI Taxonomy" id="779"/>
    <lineage>
        <taxon>Bacteria</taxon>
        <taxon>Pseudomonadati</taxon>
        <taxon>Pseudomonadota</taxon>
        <taxon>Alphaproteobacteria</taxon>
        <taxon>Rickettsiales</taxon>
        <taxon>Anaplasmataceae</taxon>
        <taxon>Ehrlichia</taxon>
    </lineage>
</organism>
<keyword evidence="1" id="KW-0812">Transmembrane</keyword>
<gene>
    <name evidence="2" type="ORF">EDL80_03935</name>
</gene>